<dbReference type="EMBL" id="VYZN01002678">
    <property type="protein sequence ID" value="KAE9521566.1"/>
    <property type="molecule type" value="Genomic_DNA"/>
</dbReference>
<proteinExistence type="predicted"/>
<dbReference type="AlphaFoldDB" id="A0A6G0ST64"/>
<dbReference type="PANTHER" id="PTHR46599:SF3">
    <property type="entry name" value="PIGGYBAC TRANSPOSABLE ELEMENT-DERIVED PROTEIN 4"/>
    <property type="match status" value="1"/>
</dbReference>
<evidence type="ECO:0000313" key="3">
    <source>
        <dbReference type="Proteomes" id="UP000475862"/>
    </source>
</evidence>
<name>A0A6G0ST64_APHGL</name>
<sequence>MENSEIIDALNMSFDDDLSDFGDDSDADPDYTLDSNIFSSSDEEDSSIPHEPNINIFPTHIPSICGLANNSTSCPVFNPNEEPFGINPDIIETLNNGSPYDFFCLFVDDEVLNLLVIETNRYGNSLYTSAQRPKSRLKEWVETDIVEMRTFLGIIMWMGLTPQPSIASYWSKNDIYKSNISNYMKRNRFELLLRSFHCCNNNECPRGDRIFKIRGLVDMLVNKFKNCNIPGENLCVDESIIPFVGRLSFRQYIQNKRHRYGIKVFKLCTNDGYTVGFKIYAGQESVPGMGLSTKIVKELSEDYLDMGRTIFTDNWYTSISLANELLSRSTNSVGTLRSNRKFNPKNVINTKLKKGEIISNKNENNILVLKWKDKRDVLMLSTKHNDNVIETTNKYGNKIVKPKVVFDYNKAKGFVDISDLRGSYHSPLRRSLKWYRKVAFEILLNTSLLNALTLFTTVTGNKIGVTEFREMILKSLIQKSEISQISQEENHKLVTCKRGRCYECYNEMAKQGGRQHAQKVTRKVQTMCIRCSKPLCLDCFFTTHSSKRIKF</sequence>
<gene>
    <name evidence="2" type="ORF">AGLY_018030</name>
</gene>
<protein>
    <recommendedName>
        <fullName evidence="1">PiggyBac transposable element-derived protein domain-containing protein</fullName>
    </recommendedName>
</protein>
<dbReference type="InterPro" id="IPR029526">
    <property type="entry name" value="PGBD"/>
</dbReference>
<dbReference type="Proteomes" id="UP000475862">
    <property type="component" value="Unassembled WGS sequence"/>
</dbReference>
<dbReference type="Pfam" id="PF13843">
    <property type="entry name" value="DDE_Tnp_1_7"/>
    <property type="match status" value="1"/>
</dbReference>
<evidence type="ECO:0000259" key="1">
    <source>
        <dbReference type="Pfam" id="PF13843"/>
    </source>
</evidence>
<feature type="domain" description="PiggyBac transposable element-derived protein" evidence="1">
    <location>
        <begin position="98"/>
        <end position="451"/>
    </location>
</feature>
<accession>A0A6G0ST64</accession>
<dbReference type="PANTHER" id="PTHR46599">
    <property type="entry name" value="PIGGYBAC TRANSPOSABLE ELEMENT-DERIVED PROTEIN 4"/>
    <property type="match status" value="1"/>
</dbReference>
<dbReference type="OrthoDB" id="6613305at2759"/>
<organism evidence="2 3">
    <name type="scientific">Aphis glycines</name>
    <name type="common">Soybean aphid</name>
    <dbReference type="NCBI Taxonomy" id="307491"/>
    <lineage>
        <taxon>Eukaryota</taxon>
        <taxon>Metazoa</taxon>
        <taxon>Ecdysozoa</taxon>
        <taxon>Arthropoda</taxon>
        <taxon>Hexapoda</taxon>
        <taxon>Insecta</taxon>
        <taxon>Pterygota</taxon>
        <taxon>Neoptera</taxon>
        <taxon>Paraneoptera</taxon>
        <taxon>Hemiptera</taxon>
        <taxon>Sternorrhyncha</taxon>
        <taxon>Aphidomorpha</taxon>
        <taxon>Aphidoidea</taxon>
        <taxon>Aphididae</taxon>
        <taxon>Aphidini</taxon>
        <taxon>Aphis</taxon>
        <taxon>Aphis</taxon>
    </lineage>
</organism>
<keyword evidence="3" id="KW-1185">Reference proteome</keyword>
<reference evidence="2 3" key="1">
    <citation type="submission" date="2019-08" db="EMBL/GenBank/DDBJ databases">
        <title>The genome of the soybean aphid Biotype 1, its phylome, world population structure and adaptation to the North American continent.</title>
        <authorList>
            <person name="Giordano R."/>
            <person name="Donthu R.K."/>
            <person name="Hernandez A.G."/>
            <person name="Wright C.L."/>
            <person name="Zimin A.V."/>
        </authorList>
    </citation>
    <scope>NUCLEOTIDE SEQUENCE [LARGE SCALE GENOMIC DNA]</scope>
    <source>
        <tissue evidence="2">Whole aphids</tissue>
    </source>
</reference>
<evidence type="ECO:0000313" key="2">
    <source>
        <dbReference type="EMBL" id="KAE9521566.1"/>
    </source>
</evidence>
<comment type="caution">
    <text evidence="2">The sequence shown here is derived from an EMBL/GenBank/DDBJ whole genome shotgun (WGS) entry which is preliminary data.</text>
</comment>